<dbReference type="PANTHER" id="PTHR33542">
    <property type="entry name" value="SIROHYDROCHLORIN FERROCHELATASE, CHLOROPLASTIC"/>
    <property type="match status" value="1"/>
</dbReference>
<dbReference type="EMBL" id="AFMD02000504">
    <property type="protein sequence ID" value="EMG19504.1"/>
    <property type="molecule type" value="Genomic_DNA"/>
</dbReference>
<evidence type="ECO:0000313" key="3">
    <source>
        <dbReference type="EMBL" id="EMG19504.1"/>
    </source>
</evidence>
<accession>M3H566</accession>
<proteinExistence type="predicted"/>
<dbReference type="Pfam" id="PF01903">
    <property type="entry name" value="CbiX"/>
    <property type="match status" value="1"/>
</dbReference>
<keyword evidence="1" id="KW-0479">Metal-binding</keyword>
<gene>
    <name evidence="3" type="primary">cbiX_1</name>
    <name evidence="3" type="ORF">LEP1GSC150_1205</name>
</gene>
<evidence type="ECO:0000256" key="1">
    <source>
        <dbReference type="ARBA" id="ARBA00022723"/>
    </source>
</evidence>
<dbReference type="Gene3D" id="3.40.50.1400">
    <property type="match status" value="1"/>
</dbReference>
<dbReference type="InterPro" id="IPR002762">
    <property type="entry name" value="CbiX-like"/>
</dbReference>
<dbReference type="PANTHER" id="PTHR33542:SF3">
    <property type="entry name" value="SIROHYDROCHLORIN FERROCHELATASE, CHLOROPLASTIC"/>
    <property type="match status" value="1"/>
</dbReference>
<dbReference type="GO" id="GO:0016829">
    <property type="term" value="F:lyase activity"/>
    <property type="evidence" value="ECO:0007669"/>
    <property type="project" value="UniProtKB-KW"/>
</dbReference>
<dbReference type="Proteomes" id="UP000011778">
    <property type="component" value="Unassembled WGS sequence"/>
</dbReference>
<dbReference type="SUPFAM" id="SSF53800">
    <property type="entry name" value="Chelatase"/>
    <property type="match status" value="1"/>
</dbReference>
<evidence type="ECO:0000313" key="4">
    <source>
        <dbReference type="Proteomes" id="UP000011778"/>
    </source>
</evidence>
<sequence length="102" mass="11714">MNIPGILIIGHGSRESSYDREFEQFVQGYHKLHPEYEIKTAYVELSKSDVKTALRELSKTHNKILIFPLFLFASNHVKNDISLILSDLKGNLLIINLFPQCL</sequence>
<reference evidence="3 4" key="1">
    <citation type="submission" date="2013-02" db="EMBL/GenBank/DDBJ databases">
        <authorList>
            <person name="Harkins D.M."/>
            <person name="Durkin A.S."/>
            <person name="Brinkac L.M."/>
            <person name="Haft D.H."/>
            <person name="Selengut J.D."/>
            <person name="Sanka R."/>
            <person name="DePew J."/>
            <person name="Purushe J."/>
            <person name="Tulsiani S.M."/>
            <person name="Graham G.C."/>
            <person name="Burns M.-A."/>
            <person name="Dohnt M.F."/>
            <person name="Smythe L.D."/>
            <person name="McKay D.B."/>
            <person name="Craig S.B."/>
            <person name="Vinetz J.M."/>
            <person name="Sutton G.G."/>
            <person name="Nierman W.C."/>
            <person name="Fouts D.E."/>
        </authorList>
    </citation>
    <scope>NUCLEOTIDE SEQUENCE [LARGE SCALE GENOMIC DNA]</scope>
    <source>
        <strain evidence="3 4">LT2050</strain>
    </source>
</reference>
<protein>
    <submittedName>
        <fullName evidence="3">Sirohydrochlorin cobaltochelatase</fullName>
    </submittedName>
</protein>
<keyword evidence="2" id="KW-0456">Lyase</keyword>
<evidence type="ECO:0000256" key="2">
    <source>
        <dbReference type="ARBA" id="ARBA00023239"/>
    </source>
</evidence>
<dbReference type="AlphaFoldDB" id="M3H566"/>
<organism evidence="3 4">
    <name type="scientific">Leptospira interrogans serovar Copenhageni str. LT2050</name>
    <dbReference type="NCBI Taxonomy" id="1001598"/>
    <lineage>
        <taxon>Bacteria</taxon>
        <taxon>Pseudomonadati</taxon>
        <taxon>Spirochaetota</taxon>
        <taxon>Spirochaetia</taxon>
        <taxon>Leptospirales</taxon>
        <taxon>Leptospiraceae</taxon>
        <taxon>Leptospira</taxon>
    </lineage>
</organism>
<dbReference type="GO" id="GO:0046872">
    <property type="term" value="F:metal ion binding"/>
    <property type="evidence" value="ECO:0007669"/>
    <property type="project" value="UniProtKB-KW"/>
</dbReference>
<dbReference type="CDD" id="cd03416">
    <property type="entry name" value="CbiX_SirB_N"/>
    <property type="match status" value="1"/>
</dbReference>
<name>M3H566_LEPIT</name>
<dbReference type="InterPro" id="IPR050963">
    <property type="entry name" value="Sirohydro_Cobaltochel/CbiX"/>
</dbReference>
<comment type="caution">
    <text evidence="3">The sequence shown here is derived from an EMBL/GenBank/DDBJ whole genome shotgun (WGS) entry which is preliminary data.</text>
</comment>